<name>A0A2N1J687_9BACT</name>
<dbReference type="KEGG" id="ahs:AHALO_0426"/>
<dbReference type="SMART" id="SM00419">
    <property type="entry name" value="HTH_CRP"/>
    <property type="match status" value="1"/>
</dbReference>
<dbReference type="CDD" id="cd00038">
    <property type="entry name" value="CAP_ED"/>
    <property type="match status" value="1"/>
</dbReference>
<keyword evidence="2" id="KW-0238">DNA-binding</keyword>
<dbReference type="Proteomes" id="UP000233248">
    <property type="component" value="Unassembled WGS sequence"/>
</dbReference>
<dbReference type="Pfam" id="PF00027">
    <property type="entry name" value="cNMP_binding"/>
    <property type="match status" value="1"/>
</dbReference>
<organism evidence="6 7">
    <name type="scientific">Malaciobacter halophilus</name>
    <dbReference type="NCBI Taxonomy" id="197482"/>
    <lineage>
        <taxon>Bacteria</taxon>
        <taxon>Pseudomonadati</taxon>
        <taxon>Campylobacterota</taxon>
        <taxon>Epsilonproteobacteria</taxon>
        <taxon>Campylobacterales</taxon>
        <taxon>Arcobacteraceae</taxon>
        <taxon>Malaciobacter</taxon>
    </lineage>
</organism>
<dbReference type="InterPro" id="IPR036388">
    <property type="entry name" value="WH-like_DNA-bd_sf"/>
</dbReference>
<evidence type="ECO:0000313" key="7">
    <source>
        <dbReference type="Proteomes" id="UP000233248"/>
    </source>
</evidence>
<proteinExistence type="predicted"/>
<dbReference type="GO" id="GO:0006355">
    <property type="term" value="P:regulation of DNA-templated transcription"/>
    <property type="evidence" value="ECO:0007669"/>
    <property type="project" value="InterPro"/>
</dbReference>
<gene>
    <name evidence="6" type="ORF">CP960_00935</name>
</gene>
<dbReference type="Gene3D" id="2.60.120.10">
    <property type="entry name" value="Jelly Rolls"/>
    <property type="match status" value="1"/>
</dbReference>
<feature type="domain" description="Cyclic nucleotide-binding" evidence="4">
    <location>
        <begin position="12"/>
        <end position="134"/>
    </location>
</feature>
<keyword evidence="7" id="KW-1185">Reference proteome</keyword>
<dbReference type="InterPro" id="IPR036390">
    <property type="entry name" value="WH_DNA-bd_sf"/>
</dbReference>
<dbReference type="AlphaFoldDB" id="A0A2N1J687"/>
<evidence type="ECO:0000256" key="1">
    <source>
        <dbReference type="ARBA" id="ARBA00023015"/>
    </source>
</evidence>
<dbReference type="OrthoDB" id="5338728at2"/>
<reference evidence="6 7" key="1">
    <citation type="submission" date="2017-09" db="EMBL/GenBank/DDBJ databases">
        <title>Genomics of the genus Arcobacter.</title>
        <authorList>
            <person name="Perez-Cataluna A."/>
            <person name="Figueras M.J."/>
            <person name="Salas-Masso N."/>
        </authorList>
    </citation>
    <scope>NUCLEOTIDE SEQUENCE [LARGE SCALE GENOMIC DNA]</scope>
    <source>
        <strain evidence="6 7">DSM 18005</strain>
    </source>
</reference>
<dbReference type="InterPro" id="IPR018490">
    <property type="entry name" value="cNMP-bd_dom_sf"/>
</dbReference>
<keyword evidence="1" id="KW-0805">Transcription regulation</keyword>
<dbReference type="SUPFAM" id="SSF51206">
    <property type="entry name" value="cAMP-binding domain-like"/>
    <property type="match status" value="1"/>
</dbReference>
<dbReference type="SMART" id="SM00100">
    <property type="entry name" value="cNMP"/>
    <property type="match status" value="1"/>
</dbReference>
<feature type="domain" description="HTH crp-type" evidence="5">
    <location>
        <begin position="148"/>
        <end position="210"/>
    </location>
</feature>
<dbReference type="InterPro" id="IPR000595">
    <property type="entry name" value="cNMP-bd_dom"/>
</dbReference>
<dbReference type="GO" id="GO:0003677">
    <property type="term" value="F:DNA binding"/>
    <property type="evidence" value="ECO:0007669"/>
    <property type="project" value="UniProtKB-KW"/>
</dbReference>
<protein>
    <submittedName>
        <fullName evidence="6">Transcriptional regulator</fullName>
    </submittedName>
</protein>
<evidence type="ECO:0000313" key="6">
    <source>
        <dbReference type="EMBL" id="PKI82056.1"/>
    </source>
</evidence>
<accession>A0A2N1J687</accession>
<evidence type="ECO:0000259" key="4">
    <source>
        <dbReference type="PROSITE" id="PS50042"/>
    </source>
</evidence>
<dbReference type="EMBL" id="NXIF01000005">
    <property type="protein sequence ID" value="PKI82056.1"/>
    <property type="molecule type" value="Genomic_DNA"/>
</dbReference>
<dbReference type="PROSITE" id="PS51063">
    <property type="entry name" value="HTH_CRP_2"/>
    <property type="match status" value="1"/>
</dbReference>
<evidence type="ECO:0000259" key="5">
    <source>
        <dbReference type="PROSITE" id="PS51063"/>
    </source>
</evidence>
<dbReference type="RefSeq" id="WP_101183311.1">
    <property type="nucleotide sequence ID" value="NZ_CP031218.1"/>
</dbReference>
<comment type="caution">
    <text evidence="6">The sequence shown here is derived from an EMBL/GenBank/DDBJ whole genome shotgun (WGS) entry which is preliminary data.</text>
</comment>
<keyword evidence="3" id="KW-0804">Transcription</keyword>
<dbReference type="Pfam" id="PF13545">
    <property type="entry name" value="HTH_Crp_2"/>
    <property type="match status" value="1"/>
</dbReference>
<evidence type="ECO:0000256" key="2">
    <source>
        <dbReference type="ARBA" id="ARBA00023125"/>
    </source>
</evidence>
<dbReference type="Gene3D" id="1.10.10.10">
    <property type="entry name" value="Winged helix-like DNA-binding domain superfamily/Winged helix DNA-binding domain"/>
    <property type="match status" value="1"/>
</dbReference>
<dbReference type="SUPFAM" id="SSF46785">
    <property type="entry name" value="Winged helix' DNA-binding domain"/>
    <property type="match status" value="1"/>
</dbReference>
<sequence>MLLKDTIKNIDFFEELTEEQIQTLSEFSNVSTYPEKSILYYESDINNKLLFLVKGLIKIYKVDKFGNEIFLYHIYKNSMISELSSLNSSEIHCFSNAEFTEDSTVLSIDFEKFKEHFLDKNILTSKLIEVLLNKSQQFQCIINRELVFDATAKVAFMLAQDLDMFNKLKRQEVSFMLHIQPETLSRVLKRLSRSGTISIQSSKVTILNKEELVSMFKGVGV</sequence>
<evidence type="ECO:0000256" key="3">
    <source>
        <dbReference type="ARBA" id="ARBA00023163"/>
    </source>
</evidence>
<dbReference type="PROSITE" id="PS50042">
    <property type="entry name" value="CNMP_BINDING_3"/>
    <property type="match status" value="1"/>
</dbReference>
<dbReference type="InterPro" id="IPR012318">
    <property type="entry name" value="HTH_CRP"/>
</dbReference>
<dbReference type="InterPro" id="IPR014710">
    <property type="entry name" value="RmlC-like_jellyroll"/>
</dbReference>